<dbReference type="Proteomes" id="UP000265520">
    <property type="component" value="Unassembled WGS sequence"/>
</dbReference>
<evidence type="ECO:0000313" key="1">
    <source>
        <dbReference type="EMBL" id="MCI71659.1"/>
    </source>
</evidence>
<name>A0A392UDP9_9FABA</name>
<protein>
    <submittedName>
        <fullName evidence="1">Uncharacterized protein</fullName>
    </submittedName>
</protein>
<dbReference type="EMBL" id="LXQA010801023">
    <property type="protein sequence ID" value="MCI71659.1"/>
    <property type="molecule type" value="Genomic_DNA"/>
</dbReference>
<evidence type="ECO:0000313" key="2">
    <source>
        <dbReference type="Proteomes" id="UP000265520"/>
    </source>
</evidence>
<sequence length="60" mass="6632">VKPWHGDVGARCQSDPCRAKDLLVVGVETCFFSWFKMSVCARTPSVVHACLPVVRKSTQP</sequence>
<comment type="caution">
    <text evidence="1">The sequence shown here is derived from an EMBL/GenBank/DDBJ whole genome shotgun (WGS) entry which is preliminary data.</text>
</comment>
<dbReference type="AlphaFoldDB" id="A0A392UDP9"/>
<keyword evidence="2" id="KW-1185">Reference proteome</keyword>
<proteinExistence type="predicted"/>
<organism evidence="1 2">
    <name type="scientific">Trifolium medium</name>
    <dbReference type="NCBI Taxonomy" id="97028"/>
    <lineage>
        <taxon>Eukaryota</taxon>
        <taxon>Viridiplantae</taxon>
        <taxon>Streptophyta</taxon>
        <taxon>Embryophyta</taxon>
        <taxon>Tracheophyta</taxon>
        <taxon>Spermatophyta</taxon>
        <taxon>Magnoliopsida</taxon>
        <taxon>eudicotyledons</taxon>
        <taxon>Gunneridae</taxon>
        <taxon>Pentapetalae</taxon>
        <taxon>rosids</taxon>
        <taxon>fabids</taxon>
        <taxon>Fabales</taxon>
        <taxon>Fabaceae</taxon>
        <taxon>Papilionoideae</taxon>
        <taxon>50 kb inversion clade</taxon>
        <taxon>NPAAA clade</taxon>
        <taxon>Hologalegina</taxon>
        <taxon>IRL clade</taxon>
        <taxon>Trifolieae</taxon>
        <taxon>Trifolium</taxon>
    </lineage>
</organism>
<feature type="non-terminal residue" evidence="1">
    <location>
        <position position="1"/>
    </location>
</feature>
<accession>A0A392UDP9</accession>
<reference evidence="1 2" key="1">
    <citation type="journal article" date="2018" name="Front. Plant Sci.">
        <title>Red Clover (Trifolium pratense) and Zigzag Clover (T. medium) - A Picture of Genomic Similarities and Differences.</title>
        <authorList>
            <person name="Dluhosova J."/>
            <person name="Istvanek J."/>
            <person name="Nedelnik J."/>
            <person name="Repkova J."/>
        </authorList>
    </citation>
    <scope>NUCLEOTIDE SEQUENCE [LARGE SCALE GENOMIC DNA]</scope>
    <source>
        <strain evidence="2">cv. 10/8</strain>
        <tissue evidence="1">Leaf</tissue>
    </source>
</reference>